<dbReference type="PANTHER" id="PTHR11132">
    <property type="entry name" value="SOLUTE CARRIER FAMILY 35"/>
    <property type="match status" value="1"/>
</dbReference>
<evidence type="ECO:0000256" key="3">
    <source>
        <dbReference type="ARBA" id="ARBA00022989"/>
    </source>
</evidence>
<feature type="transmembrane region" description="Helical" evidence="6">
    <location>
        <begin position="90"/>
        <end position="115"/>
    </location>
</feature>
<proteinExistence type="predicted"/>
<feature type="transmembrane region" description="Helical" evidence="6">
    <location>
        <begin position="342"/>
        <end position="361"/>
    </location>
</feature>
<dbReference type="InterPro" id="IPR050186">
    <property type="entry name" value="TPT_transporter"/>
</dbReference>
<evidence type="ECO:0000256" key="2">
    <source>
        <dbReference type="ARBA" id="ARBA00022692"/>
    </source>
</evidence>
<feature type="transmembrane region" description="Helical" evidence="6">
    <location>
        <begin position="285"/>
        <end position="308"/>
    </location>
</feature>
<keyword evidence="9" id="KW-1185">Reference proteome</keyword>
<feature type="transmembrane region" description="Helical" evidence="6">
    <location>
        <begin position="184"/>
        <end position="203"/>
    </location>
</feature>
<comment type="caution">
    <text evidence="8">The sequence shown here is derived from an EMBL/GenBank/DDBJ whole genome shotgun (WGS) entry which is preliminary data.</text>
</comment>
<evidence type="ECO:0000256" key="1">
    <source>
        <dbReference type="ARBA" id="ARBA00004141"/>
    </source>
</evidence>
<keyword evidence="4 6" id="KW-0472">Membrane</keyword>
<feature type="transmembrane region" description="Helical" evidence="6">
    <location>
        <begin position="127"/>
        <end position="146"/>
    </location>
</feature>
<feature type="domain" description="Sugar phosphate transporter" evidence="7">
    <location>
        <begin position="61"/>
        <end position="359"/>
    </location>
</feature>
<reference evidence="8" key="1">
    <citation type="submission" date="2022-07" db="EMBL/GenBank/DDBJ databases">
        <title>Phylogenomic reconstructions and comparative analyses of Kickxellomycotina fungi.</title>
        <authorList>
            <person name="Reynolds N.K."/>
            <person name="Stajich J.E."/>
            <person name="Barry K."/>
            <person name="Grigoriev I.V."/>
            <person name="Crous P."/>
            <person name="Smith M.E."/>
        </authorList>
    </citation>
    <scope>NUCLEOTIDE SEQUENCE</scope>
    <source>
        <strain evidence="8">RSA 476</strain>
    </source>
</reference>
<evidence type="ECO:0000256" key="4">
    <source>
        <dbReference type="ARBA" id="ARBA00023136"/>
    </source>
</evidence>
<evidence type="ECO:0000256" key="6">
    <source>
        <dbReference type="SAM" id="Phobius"/>
    </source>
</evidence>
<evidence type="ECO:0000313" key="8">
    <source>
        <dbReference type="EMBL" id="KAJ2861690.1"/>
    </source>
</evidence>
<comment type="subcellular location">
    <subcellularLocation>
        <location evidence="1">Membrane</location>
        <topology evidence="1">Multi-pass membrane protein</topology>
    </subcellularLocation>
</comment>
<feature type="transmembrane region" description="Helical" evidence="6">
    <location>
        <begin position="58"/>
        <end position="78"/>
    </location>
</feature>
<dbReference type="InterPro" id="IPR004853">
    <property type="entry name" value="Sugar_P_trans_dom"/>
</dbReference>
<feature type="transmembrane region" description="Helical" evidence="6">
    <location>
        <begin position="158"/>
        <end position="177"/>
    </location>
</feature>
<dbReference type="GO" id="GO:0016020">
    <property type="term" value="C:membrane"/>
    <property type="evidence" value="ECO:0007669"/>
    <property type="project" value="UniProtKB-SubCell"/>
</dbReference>
<keyword evidence="3 6" id="KW-1133">Transmembrane helix</keyword>
<sequence>MTRDMQHEYTELADMAHAPGRPAVTAESTYEPVTASAAMQRRHRVAGLLDDPELRKHALLVMTYVLLWYTFSGVLSVYNKWLFGASERDFPFPLFVGALHMVVQYTLATVCLWMFPNLRPSQSPTWRVYLTRVVPCGIASALDIGLSNISLRTITLTFYTMCKSSNLGFVLLFAFIFGLERPRVALVAIIVVISVGVALMAAGEVDFVLPGFLEAITSSAMSGLRWSLTQILLLQTRFGMNNPIATMSKLTPVIGICMLVFSLILEDPFTEISKNKNLDTTHGTVFIVFMMMLGGFLAFAMVLSEFFLISRTSVVTLSIAGMLKEVMMFGVAHLVFGDTMTLVNLCGLLVALFGIGMYNWLKIHDTLRSGKKAEAGIADDYSLDRLEEARQRQVAFAGDSYAGVADLELSTSNDWAIGRYEDSVENSDGTEEDTGGSNKARRRHSVFNFGTKDANVTSSTSSANVSEPNADFLLDAQPNTRFKPPPISLNLNGIVTQDSIKTPNSPKLKY</sequence>
<dbReference type="SUPFAM" id="SSF103481">
    <property type="entry name" value="Multidrug resistance efflux transporter EmrE"/>
    <property type="match status" value="1"/>
</dbReference>
<keyword evidence="2 6" id="KW-0812">Transmembrane</keyword>
<dbReference type="InterPro" id="IPR037185">
    <property type="entry name" value="EmrE-like"/>
</dbReference>
<organism evidence="8 9">
    <name type="scientific">Coemansia aciculifera</name>
    <dbReference type="NCBI Taxonomy" id="417176"/>
    <lineage>
        <taxon>Eukaryota</taxon>
        <taxon>Fungi</taxon>
        <taxon>Fungi incertae sedis</taxon>
        <taxon>Zoopagomycota</taxon>
        <taxon>Kickxellomycotina</taxon>
        <taxon>Kickxellomycetes</taxon>
        <taxon>Kickxellales</taxon>
        <taxon>Kickxellaceae</taxon>
        <taxon>Coemansia</taxon>
    </lineage>
</organism>
<feature type="transmembrane region" description="Helical" evidence="6">
    <location>
        <begin position="246"/>
        <end position="265"/>
    </location>
</feature>
<name>A0A9W8IMU8_9FUNG</name>
<evidence type="ECO:0000256" key="5">
    <source>
        <dbReference type="SAM" id="MobiDB-lite"/>
    </source>
</evidence>
<dbReference type="AlphaFoldDB" id="A0A9W8IMU8"/>
<evidence type="ECO:0000313" key="9">
    <source>
        <dbReference type="Proteomes" id="UP001140074"/>
    </source>
</evidence>
<evidence type="ECO:0000259" key="7">
    <source>
        <dbReference type="Pfam" id="PF03151"/>
    </source>
</evidence>
<gene>
    <name evidence="8" type="ORF">GGH94_004743</name>
</gene>
<protein>
    <recommendedName>
        <fullName evidence="7">Sugar phosphate transporter domain-containing protein</fullName>
    </recommendedName>
</protein>
<dbReference type="EMBL" id="JANBUY010000208">
    <property type="protein sequence ID" value="KAJ2861690.1"/>
    <property type="molecule type" value="Genomic_DNA"/>
</dbReference>
<accession>A0A9W8IMU8</accession>
<feature type="region of interest" description="Disordered" evidence="5">
    <location>
        <begin position="422"/>
        <end position="444"/>
    </location>
</feature>
<feature type="compositionally biased region" description="Acidic residues" evidence="5">
    <location>
        <begin position="423"/>
        <end position="434"/>
    </location>
</feature>
<dbReference type="Pfam" id="PF03151">
    <property type="entry name" value="TPT"/>
    <property type="match status" value="1"/>
</dbReference>
<dbReference type="Proteomes" id="UP001140074">
    <property type="component" value="Unassembled WGS sequence"/>
</dbReference>